<name>L8P2S5_STRVR</name>
<evidence type="ECO:0000256" key="1">
    <source>
        <dbReference type="ARBA" id="ARBA00002869"/>
    </source>
</evidence>
<evidence type="ECO:0000256" key="4">
    <source>
        <dbReference type="ARBA" id="ARBA00011245"/>
    </source>
</evidence>
<dbReference type="InterPro" id="IPR000860">
    <property type="entry name" value="HemC"/>
</dbReference>
<dbReference type="SUPFAM" id="SSF53850">
    <property type="entry name" value="Periplasmic binding protein-like II"/>
    <property type="match status" value="1"/>
</dbReference>
<evidence type="ECO:0000256" key="2">
    <source>
        <dbReference type="ARBA" id="ARBA00004735"/>
    </source>
</evidence>
<comment type="pathway">
    <text evidence="2">Porphyrin-containing compound metabolism; protoporphyrin-IX biosynthesis; coproporphyrinogen-III from 5-aminolevulinate: step 2/4.</text>
</comment>
<keyword evidence="6 8" id="KW-0627">Porphyrin biosynthesis</keyword>
<feature type="modified residue" description="S-(dipyrrolylmethanemethyl)cysteine" evidence="8">
    <location>
        <position position="378"/>
    </location>
</feature>
<dbReference type="AlphaFoldDB" id="L8P2S5"/>
<dbReference type="InterPro" id="IPR022419">
    <property type="entry name" value="Porphobilin_deaminase_cofac_BS"/>
</dbReference>
<evidence type="ECO:0000256" key="3">
    <source>
        <dbReference type="ARBA" id="ARBA00005638"/>
    </source>
</evidence>
<dbReference type="EC" id="2.5.1.61" evidence="8"/>
<accession>L8P2S5</accession>
<comment type="similarity">
    <text evidence="3 8">Belongs to the HMBS family.</text>
</comment>
<evidence type="ECO:0000313" key="11">
    <source>
        <dbReference type="EMBL" id="ELS50464.1"/>
    </source>
</evidence>
<comment type="catalytic activity">
    <reaction evidence="7 8">
        <text>4 porphobilinogen + H2O = hydroxymethylbilane + 4 NH4(+)</text>
        <dbReference type="Rhea" id="RHEA:13185"/>
        <dbReference type="ChEBI" id="CHEBI:15377"/>
        <dbReference type="ChEBI" id="CHEBI:28938"/>
        <dbReference type="ChEBI" id="CHEBI:57845"/>
        <dbReference type="ChEBI" id="CHEBI:58126"/>
        <dbReference type="EC" id="2.5.1.61"/>
    </reaction>
</comment>
<dbReference type="GO" id="GO:0006782">
    <property type="term" value="P:protoporphyrinogen IX biosynthetic process"/>
    <property type="evidence" value="ECO:0007669"/>
    <property type="project" value="UniProtKB-UniRule"/>
</dbReference>
<dbReference type="Gene3D" id="3.30.160.40">
    <property type="entry name" value="Porphobilinogen deaminase, C-terminal domain"/>
    <property type="match status" value="1"/>
</dbReference>
<dbReference type="Pfam" id="PF01379">
    <property type="entry name" value="Porphobil_deam"/>
    <property type="match status" value="1"/>
</dbReference>
<dbReference type="InterPro" id="IPR036803">
    <property type="entry name" value="Porphobilinogen_deaminase_C_sf"/>
</dbReference>
<dbReference type="PRINTS" id="PR00151">
    <property type="entry name" value="PORPHBDMNASE"/>
</dbReference>
<evidence type="ECO:0000256" key="6">
    <source>
        <dbReference type="ARBA" id="ARBA00023244"/>
    </source>
</evidence>
<feature type="domain" description="Porphobilinogen deaminase N-terminal" evidence="9">
    <location>
        <begin position="141"/>
        <end position="349"/>
    </location>
</feature>
<comment type="caution">
    <text evidence="11">The sequence shown here is derived from an EMBL/GenBank/DDBJ whole genome shotgun (WGS) entry which is preliminary data.</text>
</comment>
<evidence type="ECO:0000259" key="10">
    <source>
        <dbReference type="Pfam" id="PF03900"/>
    </source>
</evidence>
<dbReference type="InterPro" id="IPR022418">
    <property type="entry name" value="Porphobilinogen_deaminase_C"/>
</dbReference>
<dbReference type="EMBL" id="AMLP01000277">
    <property type="protein sequence ID" value="ELS50464.1"/>
    <property type="molecule type" value="Genomic_DNA"/>
</dbReference>
<dbReference type="PROSITE" id="PS00533">
    <property type="entry name" value="PORPHOBILINOGEN_DEAM"/>
    <property type="match status" value="1"/>
</dbReference>
<protein>
    <recommendedName>
        <fullName evidence="8">Porphobilinogen deaminase</fullName>
        <shortName evidence="8">PBG</shortName>
        <ecNumber evidence="8">2.5.1.61</ecNumber>
    </recommendedName>
    <alternativeName>
        <fullName evidence="8">Hydroxymethylbilane synthase</fullName>
        <shortName evidence="8">HMBS</shortName>
    </alternativeName>
    <alternativeName>
        <fullName evidence="8">Pre-uroporphyrinogen synthase</fullName>
    </alternativeName>
</protein>
<evidence type="ECO:0000256" key="5">
    <source>
        <dbReference type="ARBA" id="ARBA00022679"/>
    </source>
</evidence>
<dbReference type="NCBIfam" id="TIGR00212">
    <property type="entry name" value="hemC"/>
    <property type="match status" value="1"/>
</dbReference>
<comment type="function">
    <text evidence="1 8">Tetrapolymerization of the monopyrrole PBG into the hydroxymethylbilane pre-uroporphyrinogen in several discrete steps.</text>
</comment>
<dbReference type="FunFam" id="3.40.190.10:FF:000091">
    <property type="entry name" value="Porphobilinogen deaminase"/>
    <property type="match status" value="1"/>
</dbReference>
<proteinExistence type="inferred from homology"/>
<feature type="domain" description="Porphobilinogen deaminase C-terminal" evidence="10">
    <location>
        <begin position="363"/>
        <end position="432"/>
    </location>
</feature>
<dbReference type="GO" id="GO:0004418">
    <property type="term" value="F:hydroxymethylbilane synthase activity"/>
    <property type="evidence" value="ECO:0007669"/>
    <property type="project" value="UniProtKB-UniRule"/>
</dbReference>
<comment type="cofactor">
    <cofactor evidence="8">
        <name>dipyrromethane</name>
        <dbReference type="ChEBI" id="CHEBI:60342"/>
    </cofactor>
    <text evidence="8">Binds 1 dipyrromethane group covalently.</text>
</comment>
<dbReference type="CDD" id="cd13645">
    <property type="entry name" value="PBP2_HuPBGD_like"/>
    <property type="match status" value="1"/>
</dbReference>
<dbReference type="Proteomes" id="UP000011205">
    <property type="component" value="Unassembled WGS sequence"/>
</dbReference>
<dbReference type="GO" id="GO:0005737">
    <property type="term" value="C:cytoplasm"/>
    <property type="evidence" value="ECO:0007669"/>
    <property type="project" value="UniProtKB-UniRule"/>
</dbReference>
<dbReference type="PANTHER" id="PTHR11557:SF0">
    <property type="entry name" value="PORPHOBILINOGEN DEAMINASE"/>
    <property type="match status" value="1"/>
</dbReference>
<dbReference type="InterPro" id="IPR022417">
    <property type="entry name" value="Porphobilin_deaminase_N"/>
</dbReference>
<dbReference type="FunFam" id="3.30.160.40:FF:000001">
    <property type="entry name" value="Porphobilinogen deaminase"/>
    <property type="match status" value="1"/>
</dbReference>
<evidence type="ECO:0000256" key="7">
    <source>
        <dbReference type="ARBA" id="ARBA00048169"/>
    </source>
</evidence>
<comment type="subunit">
    <text evidence="4 8">Monomer.</text>
</comment>
<reference evidence="11 12" key="1">
    <citation type="journal article" date="2013" name="Genome Announc.">
        <title>Draft Genome Sequence of Streptomyces viridochromogenes Strain Tu57, Producer of Avilamycin.</title>
        <authorList>
            <person name="Gruning B.A."/>
            <person name="Erxleben A."/>
            <person name="Hahnlein A."/>
            <person name="Gunther S."/>
        </authorList>
    </citation>
    <scope>NUCLEOTIDE SEQUENCE [LARGE SCALE GENOMIC DNA]</scope>
    <source>
        <strain evidence="11 12">Tue57</strain>
    </source>
</reference>
<evidence type="ECO:0000256" key="8">
    <source>
        <dbReference type="HAMAP-Rule" id="MF_00260"/>
    </source>
</evidence>
<evidence type="ECO:0000313" key="12">
    <source>
        <dbReference type="Proteomes" id="UP000011205"/>
    </source>
</evidence>
<dbReference type="HAMAP" id="MF_00260">
    <property type="entry name" value="Porphobil_deam"/>
    <property type="match status" value="1"/>
</dbReference>
<dbReference type="Gene3D" id="3.40.190.10">
    <property type="entry name" value="Periplasmic binding protein-like II"/>
    <property type="match status" value="2"/>
</dbReference>
<dbReference type="Pfam" id="PF03900">
    <property type="entry name" value="Porphobil_deamC"/>
    <property type="match status" value="1"/>
</dbReference>
<comment type="miscellaneous">
    <text evidence="8">The porphobilinogen subunits are added to the dipyrromethane group.</text>
</comment>
<dbReference type="PATRIC" id="fig|1160705.3.peg.8471"/>
<dbReference type="FunFam" id="3.40.190.10:FF:000005">
    <property type="entry name" value="Porphobilinogen deaminase"/>
    <property type="match status" value="1"/>
</dbReference>
<evidence type="ECO:0000259" key="9">
    <source>
        <dbReference type="Pfam" id="PF01379"/>
    </source>
</evidence>
<gene>
    <name evidence="8" type="primary">hemC</name>
    <name evidence="11" type="ORF">STVIR_8570</name>
</gene>
<sequence>MTGPLLDRFPRAALTVPVAGQAVALLGLCVAGHVPVAAVLLVMLLGASVAPAFMATQSQVLRVAPGRTETALAADSAAFDVGIAPGARRVAGRGAAHGGGAGGAVLAGARGRPGACGNGAVPCGRGGVTDYRVRMSVPELIRIVSRDSPMALAQVERVRAELAALHPGVRTQVVPVKTTGDKWMGDLSQVEGKGAFTKEVDAALLAGEADLAVHCVKDIPADRPLPAGTTFAAFLKRDDIRDALVHPGGLTLDELPAGTRIGTSSVRRVAQLAATHPHLQCVPFRGNANRRLEKLAAGEADALLLAVSGLERIGRGDVISEVLSTETMMPPIGAGILALQCREGDTELIDAVSGLGDPDTHREATAERMFLHVLQGHCNSPIAGYARVDRGGELSLRACVFTPDGKTRLNAHEWAGRLDPATLGTSVAVALLRQGAREIIDGIPH</sequence>
<keyword evidence="5 8" id="KW-0808">Transferase</keyword>
<dbReference type="SUPFAM" id="SSF54782">
    <property type="entry name" value="Porphobilinogen deaminase (hydroxymethylbilane synthase), C-terminal domain"/>
    <property type="match status" value="1"/>
</dbReference>
<organism evidence="11 12">
    <name type="scientific">Streptomyces viridochromogenes Tue57</name>
    <dbReference type="NCBI Taxonomy" id="1160705"/>
    <lineage>
        <taxon>Bacteria</taxon>
        <taxon>Bacillati</taxon>
        <taxon>Actinomycetota</taxon>
        <taxon>Actinomycetes</taxon>
        <taxon>Kitasatosporales</taxon>
        <taxon>Streptomycetaceae</taxon>
        <taxon>Streptomyces</taxon>
    </lineage>
</organism>
<dbReference type="PANTHER" id="PTHR11557">
    <property type="entry name" value="PORPHOBILINOGEN DEAMINASE"/>
    <property type="match status" value="1"/>
</dbReference>